<dbReference type="RefSeq" id="WP_008598739.1">
    <property type="nucleotide sequence ID" value="NZ_AMRM01000026.1"/>
</dbReference>
<evidence type="ECO:0000256" key="1">
    <source>
        <dbReference type="ARBA" id="ARBA00022729"/>
    </source>
</evidence>
<dbReference type="SUPFAM" id="SSF52833">
    <property type="entry name" value="Thioredoxin-like"/>
    <property type="match status" value="1"/>
</dbReference>
<evidence type="ECO:0000313" key="7">
    <source>
        <dbReference type="EMBL" id="EKF17302.1"/>
    </source>
</evidence>
<gene>
    <name evidence="7" type="ORF">NA2_18625</name>
</gene>
<keyword evidence="4" id="KW-0676">Redox-active center</keyword>
<keyword evidence="3" id="KW-1015">Disulfide bond</keyword>
<dbReference type="Pfam" id="PF01323">
    <property type="entry name" value="DSBA"/>
    <property type="match status" value="1"/>
</dbReference>
<dbReference type="InterPro" id="IPR036249">
    <property type="entry name" value="Thioredoxin-like_sf"/>
</dbReference>
<keyword evidence="2" id="KW-0560">Oxidoreductase</keyword>
<evidence type="ECO:0000256" key="4">
    <source>
        <dbReference type="ARBA" id="ARBA00023284"/>
    </source>
</evidence>
<organism evidence="7 8">
    <name type="scientific">Nitratireductor pacificus pht-3B</name>
    <dbReference type="NCBI Taxonomy" id="391937"/>
    <lineage>
        <taxon>Bacteria</taxon>
        <taxon>Pseudomonadati</taxon>
        <taxon>Pseudomonadota</taxon>
        <taxon>Alphaproteobacteria</taxon>
        <taxon>Hyphomicrobiales</taxon>
        <taxon>Phyllobacteriaceae</taxon>
        <taxon>Nitratireductor</taxon>
    </lineage>
</organism>
<feature type="signal peptide" evidence="5">
    <location>
        <begin position="1"/>
        <end position="27"/>
    </location>
</feature>
<dbReference type="GO" id="GO:0016491">
    <property type="term" value="F:oxidoreductase activity"/>
    <property type="evidence" value="ECO:0007669"/>
    <property type="project" value="UniProtKB-KW"/>
</dbReference>
<keyword evidence="8" id="KW-1185">Reference proteome</keyword>
<reference evidence="7 8" key="1">
    <citation type="journal article" date="2012" name="J. Bacteriol.">
        <title>Genome Sequence of Nitratireductor pacificus Type Strain pht-3B.</title>
        <authorList>
            <person name="Lai Q."/>
            <person name="Li G."/>
            <person name="Shao Z."/>
        </authorList>
    </citation>
    <scope>NUCLEOTIDE SEQUENCE [LARGE SCALE GENOMIC DNA]</scope>
    <source>
        <strain evidence="8">pht-3B</strain>
    </source>
</reference>
<dbReference type="OrthoDB" id="9780147at2"/>
<dbReference type="PANTHER" id="PTHR13887:SF14">
    <property type="entry name" value="DISULFIDE BOND FORMATION PROTEIN D"/>
    <property type="match status" value="1"/>
</dbReference>
<dbReference type="PATRIC" id="fig|391937.3.peg.3827"/>
<dbReference type="InterPro" id="IPR001853">
    <property type="entry name" value="DSBA-like_thioredoxin_dom"/>
</dbReference>
<accession>K2MJF8</accession>
<dbReference type="PANTHER" id="PTHR13887">
    <property type="entry name" value="GLUTATHIONE S-TRANSFERASE KAPPA"/>
    <property type="match status" value="1"/>
</dbReference>
<dbReference type="InterPro" id="IPR013766">
    <property type="entry name" value="Thioredoxin_domain"/>
</dbReference>
<dbReference type="Gene3D" id="3.40.30.10">
    <property type="entry name" value="Glutaredoxin"/>
    <property type="match status" value="1"/>
</dbReference>
<evidence type="ECO:0000256" key="3">
    <source>
        <dbReference type="ARBA" id="ARBA00023157"/>
    </source>
</evidence>
<feature type="chain" id="PRO_5003861254" evidence="5">
    <location>
        <begin position="28"/>
        <end position="254"/>
    </location>
</feature>
<evidence type="ECO:0000256" key="2">
    <source>
        <dbReference type="ARBA" id="ARBA00023002"/>
    </source>
</evidence>
<evidence type="ECO:0000259" key="6">
    <source>
        <dbReference type="PROSITE" id="PS51352"/>
    </source>
</evidence>
<sequence>MRFPKPAGAALAASVLLMSSLTGVTQAADGVDKAAVEKVVREYLLANPEIMLEVQSALEKKQREQQEMAQRDVLDKASDAIFNSKHDGVIGNPEAAITVVEFFDYNCGYCKRALGDMQALVEDNPDVRFVLKEFPILSPQSREAHVVSAAVHAIAPEKYAEFHEALLGSDTRADGDVAVKIATGLGIDETALRAGMEDPQIQQVFAETYDLANQLAVSGTPAYVIGKEVVFGALGKDVLQEKIETARACLDKAC</sequence>
<dbReference type="PROSITE" id="PS51352">
    <property type="entry name" value="THIOREDOXIN_2"/>
    <property type="match status" value="1"/>
</dbReference>
<protein>
    <submittedName>
        <fullName evidence="7">DSBA oxidoreductase</fullName>
    </submittedName>
</protein>
<keyword evidence="1 5" id="KW-0732">Signal</keyword>
<dbReference type="Proteomes" id="UP000006786">
    <property type="component" value="Unassembled WGS sequence"/>
</dbReference>
<dbReference type="Pfam" id="PF18312">
    <property type="entry name" value="ScsC_N"/>
    <property type="match status" value="1"/>
</dbReference>
<comment type="caution">
    <text evidence="7">The sequence shown here is derived from an EMBL/GenBank/DDBJ whole genome shotgun (WGS) entry which is preliminary data.</text>
</comment>
<evidence type="ECO:0000313" key="8">
    <source>
        <dbReference type="Proteomes" id="UP000006786"/>
    </source>
</evidence>
<dbReference type="EMBL" id="AMRM01000026">
    <property type="protein sequence ID" value="EKF17302.1"/>
    <property type="molecule type" value="Genomic_DNA"/>
</dbReference>
<name>K2MJF8_9HYPH</name>
<evidence type="ECO:0000256" key="5">
    <source>
        <dbReference type="SAM" id="SignalP"/>
    </source>
</evidence>
<dbReference type="AlphaFoldDB" id="K2MJF8"/>
<dbReference type="InterPro" id="IPR041205">
    <property type="entry name" value="ScsC_N"/>
</dbReference>
<dbReference type="STRING" id="391937.NA2_18625"/>
<dbReference type="eggNOG" id="COG1651">
    <property type="taxonomic scope" value="Bacteria"/>
</dbReference>
<proteinExistence type="predicted"/>
<feature type="domain" description="Thioredoxin" evidence="6">
    <location>
        <begin position="71"/>
        <end position="248"/>
    </location>
</feature>
<dbReference type="CDD" id="cd03023">
    <property type="entry name" value="DsbA_Com1_like"/>
    <property type="match status" value="1"/>
</dbReference>